<dbReference type="EMBL" id="AK404552">
    <property type="protein sequence ID" value="BAM20231.1"/>
    <property type="molecule type" value="mRNA"/>
</dbReference>
<name>I4DQP1_PAPXU</name>
<feature type="non-terminal residue" evidence="1">
    <location>
        <position position="1"/>
    </location>
</feature>
<accession>I4DQP1</accession>
<dbReference type="AlphaFoldDB" id="I4DQP1"/>
<organism evidence="1">
    <name type="scientific">Papilio xuthus</name>
    <name type="common">Asian swallowtail butterfly</name>
    <dbReference type="NCBI Taxonomy" id="66420"/>
    <lineage>
        <taxon>Eukaryota</taxon>
        <taxon>Metazoa</taxon>
        <taxon>Ecdysozoa</taxon>
        <taxon>Arthropoda</taxon>
        <taxon>Hexapoda</taxon>
        <taxon>Insecta</taxon>
        <taxon>Pterygota</taxon>
        <taxon>Neoptera</taxon>
        <taxon>Endopterygota</taxon>
        <taxon>Lepidoptera</taxon>
        <taxon>Glossata</taxon>
        <taxon>Ditrysia</taxon>
        <taxon>Papilionoidea</taxon>
        <taxon>Papilionidae</taxon>
        <taxon>Papilioninae</taxon>
        <taxon>Papilio</taxon>
    </lineage>
</organism>
<protein>
    <submittedName>
        <fullName evidence="1">Uncharacterized protein</fullName>
    </submittedName>
</protein>
<evidence type="ECO:0000313" key="1">
    <source>
        <dbReference type="EMBL" id="BAM20231.1"/>
    </source>
</evidence>
<reference evidence="1" key="1">
    <citation type="journal article" date="2012" name="BMC Biol.">
        <title>Comprehensive microarray-based analysis for stage-specific larval camouflage pattern-associated genes in the swallowtail butterfly, Papilio xuthus.</title>
        <authorList>
            <person name="Futahashi R."/>
            <person name="Shirataki H."/>
            <person name="Narita T."/>
            <person name="Mita K."/>
            <person name="Fujiwara H."/>
        </authorList>
    </citation>
    <scope>NUCLEOTIDE SEQUENCE</scope>
    <source>
        <tissue evidence="1">Epidermis</tissue>
    </source>
</reference>
<sequence length="63" mass="6830">VTESAGSWASSLLTMVEDVEACVELFSNAFRRVNMAFNCCCSPAHSLTLRFVGGIINTFSPLK</sequence>
<proteinExistence type="evidence at transcript level"/>